<dbReference type="PROSITE" id="PS01360">
    <property type="entry name" value="ZF_MYND_1"/>
    <property type="match status" value="1"/>
</dbReference>
<evidence type="ECO:0000256" key="5">
    <source>
        <dbReference type="SAM" id="MobiDB-lite"/>
    </source>
</evidence>
<keyword evidence="3" id="KW-0862">Zinc</keyword>
<dbReference type="EMBL" id="WIXP02000010">
    <property type="protein sequence ID" value="KAF6204477.1"/>
    <property type="molecule type" value="Genomic_DNA"/>
</dbReference>
<dbReference type="InterPro" id="IPR057053">
    <property type="entry name" value="MYND_ZMYND11_ZMYD8"/>
</dbReference>
<feature type="compositionally biased region" description="Basic and acidic residues" evidence="5">
    <location>
        <begin position="1236"/>
        <end position="1268"/>
    </location>
</feature>
<dbReference type="InterPro" id="IPR013083">
    <property type="entry name" value="Znf_RING/FYVE/PHD"/>
</dbReference>
<dbReference type="PANTHER" id="PTHR46453:SF5">
    <property type="entry name" value="PROTEIN KINASE C-BINDING PROTEIN 1 ISOFORM X1"/>
    <property type="match status" value="1"/>
</dbReference>
<dbReference type="Pfam" id="PF00439">
    <property type="entry name" value="Bromodomain"/>
    <property type="match status" value="1"/>
</dbReference>
<dbReference type="Proteomes" id="UP000466442">
    <property type="component" value="Unassembled WGS sequence"/>
</dbReference>
<feature type="region of interest" description="Disordered" evidence="5">
    <location>
        <begin position="598"/>
        <end position="662"/>
    </location>
</feature>
<feature type="compositionally biased region" description="Basic and acidic residues" evidence="5">
    <location>
        <begin position="998"/>
        <end position="1008"/>
    </location>
</feature>
<dbReference type="PROSITE" id="PS50812">
    <property type="entry name" value="PWWP"/>
    <property type="match status" value="1"/>
</dbReference>
<dbReference type="InterPro" id="IPR019787">
    <property type="entry name" value="Znf_PHD-finger"/>
</dbReference>
<feature type="compositionally biased region" description="Polar residues" evidence="5">
    <location>
        <begin position="1063"/>
        <end position="1101"/>
    </location>
</feature>
<dbReference type="Gene3D" id="6.10.140.2220">
    <property type="match status" value="1"/>
</dbReference>
<dbReference type="GO" id="GO:0005737">
    <property type="term" value="C:cytoplasm"/>
    <property type="evidence" value="ECO:0007669"/>
    <property type="project" value="TreeGrafter"/>
</dbReference>
<feature type="region of interest" description="Disordered" evidence="5">
    <location>
        <begin position="1372"/>
        <end position="1391"/>
    </location>
</feature>
<feature type="region of interest" description="Disordered" evidence="5">
    <location>
        <begin position="1294"/>
        <end position="1351"/>
    </location>
</feature>
<dbReference type="PANTHER" id="PTHR46453">
    <property type="entry name" value="PROTEIN KINASE C-BINDING PROTEIN 1"/>
    <property type="match status" value="1"/>
</dbReference>
<feature type="compositionally biased region" description="Polar residues" evidence="5">
    <location>
        <begin position="913"/>
        <end position="929"/>
    </location>
</feature>
<dbReference type="CDD" id="cd20160">
    <property type="entry name" value="PWWP_PRKCBP1"/>
    <property type="match status" value="1"/>
</dbReference>
<feature type="compositionally biased region" description="Polar residues" evidence="5">
    <location>
        <begin position="1144"/>
        <end position="1160"/>
    </location>
</feature>
<dbReference type="InterPro" id="IPR002893">
    <property type="entry name" value="Znf_MYND"/>
</dbReference>
<dbReference type="Gene3D" id="3.30.40.10">
    <property type="entry name" value="Zinc/RING finger domain, C3HC4 (zinc finger)"/>
    <property type="match status" value="1"/>
</dbReference>
<feature type="region of interest" description="Disordered" evidence="5">
    <location>
        <begin position="899"/>
        <end position="1162"/>
    </location>
</feature>
<dbReference type="GO" id="GO:0003714">
    <property type="term" value="F:transcription corepressor activity"/>
    <property type="evidence" value="ECO:0007669"/>
    <property type="project" value="TreeGrafter"/>
</dbReference>
<protein>
    <recommendedName>
        <fullName evidence="8">Protein kinase C-binding protein 1</fullName>
    </recommendedName>
</protein>
<dbReference type="SUPFAM" id="SSF63748">
    <property type="entry name" value="Tudor/PWWP/MBT"/>
    <property type="match status" value="1"/>
</dbReference>
<evidence type="ECO:0000313" key="7">
    <source>
        <dbReference type="Proteomes" id="UP000466442"/>
    </source>
</evidence>
<evidence type="ECO:0000313" key="6">
    <source>
        <dbReference type="EMBL" id="KAF6204477.1"/>
    </source>
</evidence>
<proteinExistence type="predicted"/>
<comment type="caution">
    <text evidence="6">The sequence shown here is derived from an EMBL/GenBank/DDBJ whole genome shotgun (WGS) entry which is preliminary data.</text>
</comment>
<dbReference type="InterPro" id="IPR001965">
    <property type="entry name" value="Znf_PHD"/>
</dbReference>
<evidence type="ECO:0000256" key="1">
    <source>
        <dbReference type="ARBA" id="ARBA00022723"/>
    </source>
</evidence>
<keyword evidence="7" id="KW-1185">Reference proteome</keyword>
<feature type="region of interest" description="Disordered" evidence="5">
    <location>
        <begin position="1"/>
        <end position="32"/>
    </location>
</feature>
<dbReference type="SUPFAM" id="SSF57903">
    <property type="entry name" value="FYVE/PHD zinc finger"/>
    <property type="match status" value="1"/>
</dbReference>
<dbReference type="Pfam" id="PF24324">
    <property type="entry name" value="MYND_ZMYND11_ZMYD8"/>
    <property type="match status" value="1"/>
</dbReference>
<evidence type="ECO:0000256" key="3">
    <source>
        <dbReference type="ARBA" id="ARBA00022833"/>
    </source>
</evidence>
<dbReference type="InterPro" id="IPR044075">
    <property type="entry name" value="PRKCBP1_PHD"/>
</dbReference>
<accession>A0A6A4JAL5</accession>
<dbReference type="PROSITE" id="PS50865">
    <property type="entry name" value="ZF_MYND_2"/>
    <property type="match status" value="1"/>
</dbReference>
<feature type="compositionally biased region" description="Basic and acidic residues" evidence="5">
    <location>
        <begin position="1043"/>
        <end position="1062"/>
    </location>
</feature>
<dbReference type="SUPFAM" id="SSF47370">
    <property type="entry name" value="Bromodomain"/>
    <property type="match status" value="1"/>
</dbReference>
<feature type="compositionally biased region" description="Basic and acidic residues" evidence="5">
    <location>
        <begin position="760"/>
        <end position="774"/>
    </location>
</feature>
<feature type="compositionally biased region" description="Polar residues" evidence="5">
    <location>
        <begin position="1023"/>
        <end position="1036"/>
    </location>
</feature>
<dbReference type="PROSITE" id="PS50014">
    <property type="entry name" value="BROMODOMAIN_2"/>
    <property type="match status" value="1"/>
</dbReference>
<keyword evidence="2" id="KW-0863">Zinc-finger</keyword>
<feature type="compositionally biased region" description="Polar residues" evidence="5">
    <location>
        <begin position="1191"/>
        <end position="1200"/>
    </location>
</feature>
<keyword evidence="1" id="KW-0479">Metal-binding</keyword>
<dbReference type="Gene3D" id="2.30.30.140">
    <property type="match status" value="1"/>
</dbReference>
<dbReference type="InterPro" id="IPR011011">
    <property type="entry name" value="Znf_FYVE_PHD"/>
</dbReference>
<dbReference type="GO" id="GO:0005634">
    <property type="term" value="C:nucleus"/>
    <property type="evidence" value="ECO:0007669"/>
    <property type="project" value="TreeGrafter"/>
</dbReference>
<feature type="compositionally biased region" description="Polar residues" evidence="5">
    <location>
        <begin position="619"/>
        <end position="628"/>
    </location>
</feature>
<dbReference type="InterPro" id="IPR000313">
    <property type="entry name" value="PWWP_dom"/>
</dbReference>
<dbReference type="InterPro" id="IPR001487">
    <property type="entry name" value="Bromodomain"/>
</dbReference>
<dbReference type="OrthoDB" id="298344at2759"/>
<feature type="region of interest" description="Disordered" evidence="5">
    <location>
        <begin position="1236"/>
        <end position="1275"/>
    </location>
</feature>
<feature type="compositionally biased region" description="Basic and acidic residues" evidence="5">
    <location>
        <begin position="1116"/>
        <end position="1127"/>
    </location>
</feature>
<feature type="region of interest" description="Disordered" evidence="5">
    <location>
        <begin position="752"/>
        <end position="774"/>
    </location>
</feature>
<reference evidence="6" key="1">
    <citation type="journal article" date="2021" name="Mol. Ecol. Resour.">
        <title>Apolygus lucorum genome provides insights into omnivorousness and mesophyll feeding.</title>
        <authorList>
            <person name="Liu Y."/>
            <person name="Liu H."/>
            <person name="Wang H."/>
            <person name="Huang T."/>
            <person name="Liu B."/>
            <person name="Yang B."/>
            <person name="Yin L."/>
            <person name="Li B."/>
            <person name="Zhang Y."/>
            <person name="Zhang S."/>
            <person name="Jiang F."/>
            <person name="Zhang X."/>
            <person name="Ren Y."/>
            <person name="Wang B."/>
            <person name="Wang S."/>
            <person name="Lu Y."/>
            <person name="Wu K."/>
            <person name="Fan W."/>
            <person name="Wang G."/>
        </authorList>
    </citation>
    <scope>NUCLEOTIDE SEQUENCE</scope>
    <source>
        <strain evidence="6">12Hb</strain>
    </source>
</reference>
<dbReference type="SMART" id="SM00249">
    <property type="entry name" value="PHD"/>
    <property type="match status" value="1"/>
</dbReference>
<dbReference type="SUPFAM" id="SSF144232">
    <property type="entry name" value="HIT/MYND zinc finger-like"/>
    <property type="match status" value="1"/>
</dbReference>
<feature type="compositionally biased region" description="Basic and acidic residues" evidence="5">
    <location>
        <begin position="646"/>
        <end position="660"/>
    </location>
</feature>
<feature type="compositionally biased region" description="Low complexity" evidence="5">
    <location>
        <begin position="1294"/>
        <end position="1308"/>
    </location>
</feature>
<organism evidence="6 7">
    <name type="scientific">Apolygus lucorum</name>
    <name type="common">Small green plant bug</name>
    <name type="synonym">Lygocoris lucorum</name>
    <dbReference type="NCBI Taxonomy" id="248454"/>
    <lineage>
        <taxon>Eukaryota</taxon>
        <taxon>Metazoa</taxon>
        <taxon>Ecdysozoa</taxon>
        <taxon>Arthropoda</taxon>
        <taxon>Hexapoda</taxon>
        <taxon>Insecta</taxon>
        <taxon>Pterygota</taxon>
        <taxon>Neoptera</taxon>
        <taxon>Paraneoptera</taxon>
        <taxon>Hemiptera</taxon>
        <taxon>Heteroptera</taxon>
        <taxon>Panheteroptera</taxon>
        <taxon>Cimicomorpha</taxon>
        <taxon>Miridae</taxon>
        <taxon>Mirini</taxon>
        <taxon>Apolygus</taxon>
    </lineage>
</organism>
<gene>
    <name evidence="6" type="ORF">GE061_002818</name>
</gene>
<dbReference type="SMART" id="SM00293">
    <property type="entry name" value="PWWP"/>
    <property type="match status" value="1"/>
</dbReference>
<feature type="compositionally biased region" description="Basic and acidic residues" evidence="5">
    <location>
        <begin position="21"/>
        <end position="32"/>
    </location>
</feature>
<name>A0A6A4JAL5_APOLU</name>
<dbReference type="CDD" id="cd15538">
    <property type="entry name" value="PHD_PRKCBP1"/>
    <property type="match status" value="1"/>
</dbReference>
<feature type="compositionally biased region" description="Polar residues" evidence="5">
    <location>
        <begin position="960"/>
        <end position="975"/>
    </location>
</feature>
<evidence type="ECO:0000256" key="2">
    <source>
        <dbReference type="ARBA" id="ARBA00022771"/>
    </source>
</evidence>
<evidence type="ECO:0008006" key="8">
    <source>
        <dbReference type="Google" id="ProtNLM"/>
    </source>
</evidence>
<keyword evidence="4" id="KW-0103">Bromodomain</keyword>
<dbReference type="InterPro" id="IPR036427">
    <property type="entry name" value="Bromodomain-like_sf"/>
</dbReference>
<feature type="region of interest" description="Disordered" evidence="5">
    <location>
        <begin position="1179"/>
        <end position="1200"/>
    </location>
</feature>
<sequence>MKPAAEVLKDSRKSLTASSDEESKRTKFEKAKKQYPKIKGNKDVFCWTCHKSGNVATCSRCPRAYHLKCGHLESIPEPSKKWICPECDIVQRANSLTSASQLKTLSQMLGYVIDRMKLVRGSEGFCESVDTNKWHDYLDYVVKPMDLLKLADNVRHQVYKSTEDFLADFRWLVHDSYVYNSVHSEYTKIAKSMSAVAKQECEEIKNCADCYLHAYSLGARDWFVEPCTTPHILVWAQLSGFPYWPGKVMRHVNGDMVDVRFFGDHSRANVPVTSCFLYSRLMPCAVKKNHPKIADGIEEAEQHVKRLRRLYGNFYYAQYRVRYHARDEDTIRKLQLPGFQKPGETPEFLKKVELERAEKMILDKDFQFEMKQMPSQSKKVLAPIKRKSIEKTPKAGSKRMLVQLNTPMGVKCAIMNCSGSESDSSPKHISEKAVENTTSRMLNSNLPKTTPTKRMRLSDKFESLAKGTLQKTPPEKEAMIKQVEETSPKELADIYKSISPNKPKTPIKDSGIIESISRKLLTPTSLRSIRAANESKEETPRKNVVVDEQMSVVGSVKFRQNGLQCKYRGSSLQCPEDSDGDSDALVIASRESSPIRCIEGTSPRKEHSPAKIKPPVAVSSGSCNSELENGSAEKIPEVETGEVPEIEEKNCSPEKSEKNVDSAMAETGVNGISNSESHARPGEKIIPRGATSKYVEGICELRKNVSCVGGDSESCPGDGDQKDTAAAADGGDGNYVVGQEQVTKDADVACDSRNSTSVVTDRDVSPNKAQEKSDTVPLVNGVLDDDSPVENIGGNSNVTECSSSTITEINSRNKIKPEHNSVVDLDVSSANDSDRSVLDLLNGDLSQLYDNLASQCSASDESANNSINTDFSVQGITDIVSSSSDSGNKIKRDQIFLNSRIEDDDDSPELPNEVTSDLSRQEISNTTETVMDPKGPTPSTSVAKPDVDVGHSPKCLGEFESSSCKEGVSNKNQTVVDRVGDRIQEVEKVSSPSAVEKPAVDAKDDGRSPKSLNEVETDGEGNCFQSVEKVTSSTAVATPEPSSHPRECDSRETVPEPNREFENTSSLSKIEQPVTIQSLPEKSLDESQTTSGETVSITGSTEKGVELAVKPPISPDKAKLDQEHDEISAPTPPRSDLLGENNDRSINASSAPTPGSNLLPKSTDVFVSLSNCGVQIGLPASTLSDPVVPDNDSTSVKSSGAKTTTLVFTHSSTENALKENSVKNVETLARRRRLSVGDRGNEVKEKSSCSSEDKAQELFESGERDKCKTTTSPVQGGQQLDNFVTITSSMSLSHLSSDDLPASSSADLFPSTSARTQPIARKPSISRDLAASAKRKVSDPPNTAVKKPKVKEVGKDVVASGMPRPIIIKVEPEDQIQESPSSLAGKAEAGPTKPNIKVVRISNLMERPPPANVNKICHSPKRNLIPPFNPKKDMSDVRALIEAKKQFISAKLKADIYEMLDQIKAEYESHIDLLASVSDRQLQHFENTFETDKTQLYEDFKNKLRDQMDLQITEIKRKQWCANCGAEASFHCCWNHAYCGDKCQKEDWSTHSHNCTQYSMSATDPYIRSSPRFRALLEKQHTSGANRKISLQDLIDLPVAVSVQNSPTKAQPRKTNKKVLASNPAYHSPVPTISIPENELPELPRPPPSAKSFLTAPVQRLNNGEQISFDNGKRAYRIVQQSPGGPKTLKVVGPTAAAKNQTINSYAGPLMRLEGQGRSFALVVGGDTTKKLNQSVTYGALRKNVVSPPSSSGQQVNRAQTVTIAKRLGNQVTVVKKTPSVRVMEDNELASILARNHLRDTYIHASS</sequence>
<feature type="compositionally biased region" description="Basic and acidic residues" evidence="5">
    <location>
        <begin position="978"/>
        <end position="988"/>
    </location>
</feature>
<feature type="region of interest" description="Disordered" evidence="5">
    <location>
        <begin position="709"/>
        <end position="733"/>
    </location>
</feature>
<dbReference type="PROSITE" id="PS50016">
    <property type="entry name" value="ZF_PHD_2"/>
    <property type="match status" value="1"/>
</dbReference>
<dbReference type="Pfam" id="PF00855">
    <property type="entry name" value="PWWP"/>
    <property type="match status" value="1"/>
</dbReference>
<dbReference type="Gene3D" id="1.20.920.10">
    <property type="entry name" value="Bromodomain-like"/>
    <property type="match status" value="1"/>
</dbReference>
<evidence type="ECO:0000256" key="4">
    <source>
        <dbReference type="ARBA" id="ARBA00023117"/>
    </source>
</evidence>
<dbReference type="GO" id="GO:0008270">
    <property type="term" value="F:zinc ion binding"/>
    <property type="evidence" value="ECO:0007669"/>
    <property type="project" value="UniProtKB-KW"/>
</dbReference>
<dbReference type="SMART" id="SM00297">
    <property type="entry name" value="BROMO"/>
    <property type="match status" value="1"/>
</dbReference>